<evidence type="ECO:0000256" key="6">
    <source>
        <dbReference type="ARBA" id="ARBA00023002"/>
    </source>
</evidence>
<dbReference type="PROSITE" id="PS00198">
    <property type="entry name" value="4FE4S_FER_1"/>
    <property type="match status" value="1"/>
</dbReference>
<dbReference type="Gene3D" id="3.30.70.20">
    <property type="match status" value="1"/>
</dbReference>
<evidence type="ECO:0000256" key="1">
    <source>
        <dbReference type="ARBA" id="ARBA00022485"/>
    </source>
</evidence>
<dbReference type="AlphaFoldDB" id="A0A150QMP1"/>
<dbReference type="PROSITE" id="PS51379">
    <property type="entry name" value="4FE4S_FER_2"/>
    <property type="match status" value="1"/>
</dbReference>
<evidence type="ECO:0000256" key="3">
    <source>
        <dbReference type="ARBA" id="ARBA00022694"/>
    </source>
</evidence>
<evidence type="ECO:0000256" key="9">
    <source>
        <dbReference type="SAM" id="MobiDB-lite"/>
    </source>
</evidence>
<keyword evidence="5" id="KW-0671">Queuosine biosynthesis</keyword>
<sequence length="393" mass="42333">MNKREAHRPAAEASTERPTVDRLVREQAFALGFDVVGVARADEPIGIEHARYLEFIESGMHGEMGYLAEYAEQRRRLDTSAILEGARSVVCVGRRYARPRESEGRDPALAQSVARYARGQDYHNHLKRRLRRLASFIRSLGPSVAARPLCDVEPVMERVWAARAGIGFVGKNGLLITPGQGSYQLLGEVVTTLPLVPDVPIAERCGSCTRCLDACPTQAFDAPFVLDPRRCVAYLTIEQRSAPAEGLRPGMGEHLFGCDVCQEVCPFNKTAAPPLERTAPFHPLARWEARDVDDLASLGEQEFDALTVGTPLRRARRGGLARNATIVAANRLARGAEGAAASSARRALAAALTHEDPSVRAVAAWGVRRAGGAEPTSPAAPGPAEPPEDPGAG</sequence>
<dbReference type="GO" id="GO:0008616">
    <property type="term" value="P:tRNA queuosine(34) biosynthetic process"/>
    <property type="evidence" value="ECO:0007669"/>
    <property type="project" value="UniProtKB-KW"/>
</dbReference>
<keyword evidence="8" id="KW-0411">Iron-sulfur</keyword>
<evidence type="ECO:0000313" key="11">
    <source>
        <dbReference type="EMBL" id="KYF69239.1"/>
    </source>
</evidence>
<keyword evidence="7" id="KW-0408">Iron</keyword>
<dbReference type="Pfam" id="PF08331">
    <property type="entry name" value="QueG_DUF1730"/>
    <property type="match status" value="1"/>
</dbReference>
<keyword evidence="6" id="KW-0560">Oxidoreductase</keyword>
<dbReference type="Pfam" id="PF13484">
    <property type="entry name" value="Fer4_16"/>
    <property type="match status" value="1"/>
</dbReference>
<keyword evidence="2" id="KW-0963">Cytoplasm</keyword>
<dbReference type="GO" id="GO:0051539">
    <property type="term" value="F:4 iron, 4 sulfur cluster binding"/>
    <property type="evidence" value="ECO:0007669"/>
    <property type="project" value="UniProtKB-KW"/>
</dbReference>
<dbReference type="InterPro" id="IPR017896">
    <property type="entry name" value="4Fe4S_Fe-S-bd"/>
</dbReference>
<evidence type="ECO:0000256" key="4">
    <source>
        <dbReference type="ARBA" id="ARBA00022723"/>
    </source>
</evidence>
<dbReference type="PANTHER" id="PTHR30002:SF4">
    <property type="entry name" value="EPOXYQUEUOSINE REDUCTASE"/>
    <property type="match status" value="1"/>
</dbReference>
<dbReference type="InterPro" id="IPR004453">
    <property type="entry name" value="QueG"/>
</dbReference>
<evidence type="ECO:0000259" key="10">
    <source>
        <dbReference type="PROSITE" id="PS51379"/>
    </source>
</evidence>
<evidence type="ECO:0000256" key="8">
    <source>
        <dbReference type="ARBA" id="ARBA00023014"/>
    </source>
</evidence>
<organism evidence="11 12">
    <name type="scientific">Sorangium cellulosum</name>
    <name type="common">Polyangium cellulosum</name>
    <dbReference type="NCBI Taxonomy" id="56"/>
    <lineage>
        <taxon>Bacteria</taxon>
        <taxon>Pseudomonadati</taxon>
        <taxon>Myxococcota</taxon>
        <taxon>Polyangia</taxon>
        <taxon>Polyangiales</taxon>
        <taxon>Polyangiaceae</taxon>
        <taxon>Sorangium</taxon>
    </lineage>
</organism>
<comment type="caution">
    <text evidence="11">The sequence shown here is derived from an EMBL/GenBank/DDBJ whole genome shotgun (WGS) entry which is preliminary data.</text>
</comment>
<dbReference type="OrthoDB" id="9784571at2"/>
<feature type="region of interest" description="Disordered" evidence="9">
    <location>
        <begin position="370"/>
        <end position="393"/>
    </location>
</feature>
<gene>
    <name evidence="11" type="ORF">BE15_03250</name>
</gene>
<dbReference type="Proteomes" id="UP000075260">
    <property type="component" value="Unassembled WGS sequence"/>
</dbReference>
<dbReference type="GO" id="GO:0046872">
    <property type="term" value="F:metal ion binding"/>
    <property type="evidence" value="ECO:0007669"/>
    <property type="project" value="UniProtKB-KW"/>
</dbReference>
<dbReference type="InterPro" id="IPR013542">
    <property type="entry name" value="QueG_DUF1730"/>
</dbReference>
<keyword evidence="1" id="KW-0004">4Fe-4S</keyword>
<keyword evidence="4" id="KW-0479">Metal-binding</keyword>
<dbReference type="InterPro" id="IPR017900">
    <property type="entry name" value="4Fe4S_Fe_S_CS"/>
</dbReference>
<evidence type="ECO:0000256" key="5">
    <source>
        <dbReference type="ARBA" id="ARBA00022785"/>
    </source>
</evidence>
<dbReference type="NCBIfam" id="TIGR00276">
    <property type="entry name" value="tRNA epoxyqueuosine(34) reductase QueG"/>
    <property type="match status" value="1"/>
</dbReference>
<reference evidence="11 12" key="1">
    <citation type="submission" date="2014-02" db="EMBL/GenBank/DDBJ databases">
        <title>The small core and large imbalanced accessory genome model reveals a collaborative survival strategy of Sorangium cellulosum strains in nature.</title>
        <authorList>
            <person name="Han K."/>
            <person name="Peng R."/>
            <person name="Blom J."/>
            <person name="Li Y.-Z."/>
        </authorList>
    </citation>
    <scope>NUCLEOTIDE SEQUENCE [LARGE SCALE GENOMIC DNA]</scope>
    <source>
        <strain evidence="11 12">So0008-312</strain>
    </source>
</reference>
<accession>A0A150QMP1</accession>
<dbReference type="SUPFAM" id="SSF46548">
    <property type="entry name" value="alpha-helical ferredoxin"/>
    <property type="match status" value="1"/>
</dbReference>
<dbReference type="GO" id="GO:0052693">
    <property type="term" value="F:epoxyqueuosine reductase activity"/>
    <property type="evidence" value="ECO:0007669"/>
    <property type="project" value="TreeGrafter"/>
</dbReference>
<dbReference type="RefSeq" id="WP_061608566.1">
    <property type="nucleotide sequence ID" value="NZ_JEMA01000489.1"/>
</dbReference>
<evidence type="ECO:0000313" key="12">
    <source>
        <dbReference type="Proteomes" id="UP000075260"/>
    </source>
</evidence>
<dbReference type="EMBL" id="JEMA01000489">
    <property type="protein sequence ID" value="KYF69239.1"/>
    <property type="molecule type" value="Genomic_DNA"/>
</dbReference>
<name>A0A150QMP1_SORCE</name>
<evidence type="ECO:0000256" key="7">
    <source>
        <dbReference type="ARBA" id="ARBA00023004"/>
    </source>
</evidence>
<protein>
    <submittedName>
        <fullName evidence="11">Epoxyqueuosine reductase</fullName>
    </submittedName>
</protein>
<keyword evidence="3" id="KW-0819">tRNA processing</keyword>
<proteinExistence type="predicted"/>
<feature type="domain" description="4Fe-4S ferredoxin-type" evidence="10">
    <location>
        <begin position="195"/>
        <end position="225"/>
    </location>
</feature>
<evidence type="ECO:0000256" key="2">
    <source>
        <dbReference type="ARBA" id="ARBA00022490"/>
    </source>
</evidence>
<dbReference type="PANTHER" id="PTHR30002">
    <property type="entry name" value="EPOXYQUEUOSINE REDUCTASE"/>
    <property type="match status" value="1"/>
</dbReference>